<keyword evidence="3" id="KW-0678">Repressor</keyword>
<name>A0A6A6LGU4_HEVBR</name>
<evidence type="ECO:0000256" key="4">
    <source>
        <dbReference type="ARBA" id="ARBA00022801"/>
    </source>
</evidence>
<dbReference type="AlphaFoldDB" id="A0A6A6LGU4"/>
<comment type="subcellular location">
    <subcellularLocation>
        <location evidence="1">Nucleus</location>
        <location evidence="1">Nucleolus</location>
    </subcellularLocation>
</comment>
<dbReference type="GO" id="GO:0008270">
    <property type="term" value="F:zinc ion binding"/>
    <property type="evidence" value="ECO:0007669"/>
    <property type="project" value="UniProtKB-KW"/>
</dbReference>
<dbReference type="Proteomes" id="UP000467840">
    <property type="component" value="Chromosome 4"/>
</dbReference>
<reference evidence="12 13" key="1">
    <citation type="journal article" date="2020" name="Mol. Plant">
        <title>The Chromosome-Based Rubber Tree Genome Provides New Insights into Spurge Genome Evolution and Rubber Biosynthesis.</title>
        <authorList>
            <person name="Liu J."/>
            <person name="Shi C."/>
            <person name="Shi C.C."/>
            <person name="Li W."/>
            <person name="Zhang Q.J."/>
            <person name="Zhang Y."/>
            <person name="Li K."/>
            <person name="Lu H.F."/>
            <person name="Shi C."/>
            <person name="Zhu S.T."/>
            <person name="Xiao Z.Y."/>
            <person name="Nan H."/>
            <person name="Yue Y."/>
            <person name="Zhu X.G."/>
            <person name="Wu Y."/>
            <person name="Hong X.N."/>
            <person name="Fan G.Y."/>
            <person name="Tong Y."/>
            <person name="Zhang D."/>
            <person name="Mao C.L."/>
            <person name="Liu Y.L."/>
            <person name="Hao S.J."/>
            <person name="Liu W.Q."/>
            <person name="Lv M.Q."/>
            <person name="Zhang H.B."/>
            <person name="Liu Y."/>
            <person name="Hu-Tang G.R."/>
            <person name="Wang J.P."/>
            <person name="Wang J.H."/>
            <person name="Sun Y.H."/>
            <person name="Ni S.B."/>
            <person name="Chen W.B."/>
            <person name="Zhang X.C."/>
            <person name="Jiao Y.N."/>
            <person name="Eichler E.E."/>
            <person name="Li G.H."/>
            <person name="Liu X."/>
            <person name="Gao L.Z."/>
        </authorList>
    </citation>
    <scope>NUCLEOTIDE SEQUENCE [LARGE SCALE GENOMIC DNA]</scope>
    <source>
        <strain evidence="13">cv. GT1</strain>
        <tissue evidence="12">Leaf</tissue>
    </source>
</reference>
<dbReference type="GO" id="GO:0006325">
    <property type="term" value="P:chromatin organization"/>
    <property type="evidence" value="ECO:0007669"/>
    <property type="project" value="UniProtKB-KW"/>
</dbReference>
<evidence type="ECO:0000256" key="10">
    <source>
        <dbReference type="SAM" id="MobiDB-lite"/>
    </source>
</evidence>
<protein>
    <recommendedName>
        <fullName evidence="11">C2H2-type domain-containing protein</fullName>
    </recommendedName>
</protein>
<evidence type="ECO:0000256" key="9">
    <source>
        <dbReference type="PROSITE-ProRule" id="PRU00042"/>
    </source>
</evidence>
<keyword evidence="5" id="KW-0156">Chromatin regulator</keyword>
<dbReference type="Gene3D" id="2.60.120.340">
    <property type="entry name" value="Nucleoplasmin core domain"/>
    <property type="match status" value="1"/>
</dbReference>
<evidence type="ECO:0000313" key="12">
    <source>
        <dbReference type="EMBL" id="KAF2300671.1"/>
    </source>
</evidence>
<keyword evidence="8" id="KW-0539">Nucleus</keyword>
<comment type="caution">
    <text evidence="12">The sequence shown here is derived from an EMBL/GenBank/DDBJ whole genome shotgun (WGS) entry which is preliminary data.</text>
</comment>
<comment type="similarity">
    <text evidence="2">Belongs to the histone deacetylase HD2 family.</text>
</comment>
<keyword evidence="9" id="KW-0479">Metal-binding</keyword>
<dbReference type="Pfam" id="PF17800">
    <property type="entry name" value="NPL"/>
    <property type="match status" value="1"/>
</dbReference>
<dbReference type="FunFam" id="2.60.120.340:FF:000004">
    <property type="entry name" value="Histone deacetylase HDT1"/>
    <property type="match status" value="1"/>
</dbReference>
<evidence type="ECO:0000313" key="13">
    <source>
        <dbReference type="Proteomes" id="UP000467840"/>
    </source>
</evidence>
<feature type="compositionally biased region" description="Basic and acidic residues" evidence="10">
    <location>
        <begin position="177"/>
        <end position="188"/>
    </location>
</feature>
<evidence type="ECO:0000256" key="6">
    <source>
        <dbReference type="ARBA" id="ARBA00023015"/>
    </source>
</evidence>
<evidence type="ECO:0000256" key="1">
    <source>
        <dbReference type="ARBA" id="ARBA00004604"/>
    </source>
</evidence>
<evidence type="ECO:0000259" key="11">
    <source>
        <dbReference type="PROSITE" id="PS50157"/>
    </source>
</evidence>
<keyword evidence="9" id="KW-0862">Zinc</keyword>
<evidence type="ECO:0000256" key="8">
    <source>
        <dbReference type="ARBA" id="ARBA00023242"/>
    </source>
</evidence>
<feature type="region of interest" description="Disordered" evidence="10">
    <location>
        <begin position="142"/>
        <end position="312"/>
    </location>
</feature>
<feature type="compositionally biased region" description="Low complexity" evidence="10">
    <location>
        <begin position="285"/>
        <end position="300"/>
    </location>
</feature>
<dbReference type="PROSITE" id="PS00028">
    <property type="entry name" value="ZINC_FINGER_C2H2_1"/>
    <property type="match status" value="1"/>
</dbReference>
<dbReference type="InterPro" id="IPR041232">
    <property type="entry name" value="NPL"/>
</dbReference>
<feature type="compositionally biased region" description="Acidic residues" evidence="10">
    <location>
        <begin position="189"/>
        <end position="231"/>
    </location>
</feature>
<evidence type="ECO:0000256" key="5">
    <source>
        <dbReference type="ARBA" id="ARBA00022853"/>
    </source>
</evidence>
<dbReference type="PROSITE" id="PS50157">
    <property type="entry name" value="ZINC_FINGER_C2H2_2"/>
    <property type="match status" value="1"/>
</dbReference>
<dbReference type="InterPro" id="IPR013087">
    <property type="entry name" value="Znf_C2H2_type"/>
</dbReference>
<keyword evidence="7" id="KW-0804">Transcription</keyword>
<organism evidence="12 13">
    <name type="scientific">Hevea brasiliensis</name>
    <name type="common">Para rubber tree</name>
    <name type="synonym">Siphonia brasiliensis</name>
    <dbReference type="NCBI Taxonomy" id="3981"/>
    <lineage>
        <taxon>Eukaryota</taxon>
        <taxon>Viridiplantae</taxon>
        <taxon>Streptophyta</taxon>
        <taxon>Embryophyta</taxon>
        <taxon>Tracheophyta</taxon>
        <taxon>Spermatophyta</taxon>
        <taxon>Magnoliopsida</taxon>
        <taxon>eudicotyledons</taxon>
        <taxon>Gunneridae</taxon>
        <taxon>Pentapetalae</taxon>
        <taxon>rosids</taxon>
        <taxon>fabids</taxon>
        <taxon>Malpighiales</taxon>
        <taxon>Euphorbiaceae</taxon>
        <taxon>Crotonoideae</taxon>
        <taxon>Micrandreae</taxon>
        <taxon>Hevea</taxon>
    </lineage>
</organism>
<proteinExistence type="inferred from homology"/>
<evidence type="ECO:0000256" key="2">
    <source>
        <dbReference type="ARBA" id="ARBA00006673"/>
    </source>
</evidence>
<evidence type="ECO:0000256" key="7">
    <source>
        <dbReference type="ARBA" id="ARBA00023163"/>
    </source>
</evidence>
<gene>
    <name evidence="12" type="ORF">GH714_015090</name>
</gene>
<evidence type="ECO:0000256" key="3">
    <source>
        <dbReference type="ARBA" id="ARBA00022491"/>
    </source>
</evidence>
<sequence length="335" mass="36734">MLPRKVRLTYYVHEDLEDNSGMRFPLLFGVEVKAGEPVKVTPDAESIIHLSQAALGESKKEKGNEPVPLFLKIDDSKIVLGTLSPQLIPQLSFDLVFEREVEISHNWKNGSVYLCGYKSRLPEEEEYPSLIDSEDEELFPLMNADNGNVQPMVEDTKPAKGKSIVAKTDSSAKQKAKPVEPKKEIKAEDESDDDESDEDDEEDSSDEEGDSDEEMSEDSEEEDDSESEDEELQRRYWFISVAEKGKKRPNESATKTPVPSKKKKSATPQKTDGKKGGHTATPHPAKGAGKAAANGSSAKAQTSKSGGQFACKSCERSFGSDAALQSHSKAKHGGK</sequence>
<keyword evidence="6" id="KW-0805">Transcription regulation</keyword>
<dbReference type="GO" id="GO:0016787">
    <property type="term" value="F:hydrolase activity"/>
    <property type="evidence" value="ECO:0007669"/>
    <property type="project" value="UniProtKB-KW"/>
</dbReference>
<dbReference type="GO" id="GO:0005730">
    <property type="term" value="C:nucleolus"/>
    <property type="evidence" value="ECO:0007669"/>
    <property type="project" value="UniProtKB-SubCell"/>
</dbReference>
<keyword evidence="4" id="KW-0378">Hydrolase</keyword>
<keyword evidence="9" id="KW-0863">Zinc-finger</keyword>
<keyword evidence="13" id="KW-1185">Reference proteome</keyword>
<feature type="domain" description="C2H2-type" evidence="11">
    <location>
        <begin position="309"/>
        <end position="335"/>
    </location>
</feature>
<accession>A0A6A6LGU4</accession>
<dbReference type="EMBL" id="JAAGAX010000010">
    <property type="protein sequence ID" value="KAF2300671.1"/>
    <property type="molecule type" value="Genomic_DNA"/>
</dbReference>